<dbReference type="AlphaFoldDB" id="A0A4Y7R7P1"/>
<evidence type="ECO:0008006" key="3">
    <source>
        <dbReference type="Google" id="ProtNLM"/>
    </source>
</evidence>
<dbReference type="Proteomes" id="UP000298324">
    <property type="component" value="Unassembled WGS sequence"/>
</dbReference>
<sequence>MKQDICIAGLLINEKSQQAPQVQQVLSKYGKLILHRSGIPYSDCDRGLINVTMKASEEELQNFKAELNRIGGVKVESLCLIDDADELNTCETR</sequence>
<evidence type="ECO:0000313" key="1">
    <source>
        <dbReference type="EMBL" id="TEB04984.1"/>
    </source>
</evidence>
<dbReference type="InterPro" id="IPR045865">
    <property type="entry name" value="ACT-like_dom_sf"/>
</dbReference>
<reference evidence="1 2" key="1">
    <citation type="journal article" date="2018" name="Environ. Microbiol.">
        <title>Novel energy conservation strategies and behaviour of Pelotomaculum schinkii driving syntrophic propionate catabolism.</title>
        <authorList>
            <person name="Hidalgo-Ahumada C.A.P."/>
            <person name="Nobu M.K."/>
            <person name="Narihiro T."/>
            <person name="Tamaki H."/>
            <person name="Liu W.T."/>
            <person name="Kamagata Y."/>
            <person name="Stams A.J.M."/>
            <person name="Imachi H."/>
            <person name="Sousa D.Z."/>
        </authorList>
    </citation>
    <scope>NUCLEOTIDE SEQUENCE [LARGE SCALE GENOMIC DNA]</scope>
    <source>
        <strain evidence="1 2">HH</strain>
    </source>
</reference>
<evidence type="ECO:0000313" key="2">
    <source>
        <dbReference type="Proteomes" id="UP000298324"/>
    </source>
</evidence>
<dbReference type="Gene3D" id="3.30.70.1150">
    <property type="entry name" value="ACT-like. Chain A, domain 2"/>
    <property type="match status" value="1"/>
</dbReference>
<organism evidence="1 2">
    <name type="scientific">Pelotomaculum schinkii</name>
    <dbReference type="NCBI Taxonomy" id="78350"/>
    <lineage>
        <taxon>Bacteria</taxon>
        <taxon>Bacillati</taxon>
        <taxon>Bacillota</taxon>
        <taxon>Clostridia</taxon>
        <taxon>Eubacteriales</taxon>
        <taxon>Desulfotomaculaceae</taxon>
        <taxon>Pelotomaculum</taxon>
    </lineage>
</organism>
<accession>A0A4Y7R7P1</accession>
<dbReference type="InterPro" id="IPR027271">
    <property type="entry name" value="Acetolactate_synth/TF_NikR_C"/>
</dbReference>
<dbReference type="Pfam" id="PF21699">
    <property type="entry name" value="TM1266-like"/>
    <property type="match status" value="1"/>
</dbReference>
<protein>
    <recommendedName>
        <fullName evidence="3">Iron-only hydrogenase system regulator</fullName>
    </recommendedName>
</protein>
<dbReference type="SUPFAM" id="SSF55021">
    <property type="entry name" value="ACT-like"/>
    <property type="match status" value="1"/>
</dbReference>
<proteinExistence type="predicted"/>
<name>A0A4Y7R7P1_9FIRM</name>
<dbReference type="RefSeq" id="WP_190259263.1">
    <property type="nucleotide sequence ID" value="NZ_QFGA01000003.1"/>
</dbReference>
<keyword evidence="2" id="KW-1185">Reference proteome</keyword>
<gene>
    <name evidence="1" type="ORF">Psch_03747</name>
</gene>
<dbReference type="InterPro" id="IPR023860">
    <property type="entry name" value="FeFe-hyd_TM1266"/>
</dbReference>
<comment type="caution">
    <text evidence="1">The sequence shown here is derived from an EMBL/GenBank/DDBJ whole genome shotgun (WGS) entry which is preliminary data.</text>
</comment>
<dbReference type="EMBL" id="QFGA01000003">
    <property type="protein sequence ID" value="TEB04984.1"/>
    <property type="molecule type" value="Genomic_DNA"/>
</dbReference>